<name>A0A6L6IVX3_9ENTR</name>
<dbReference type="Pfam" id="PF24295">
    <property type="entry name" value="DUF7480"/>
    <property type="match status" value="1"/>
</dbReference>
<dbReference type="EMBL" id="WMJZ01000073">
    <property type="protein sequence ID" value="MTH48883.1"/>
    <property type="molecule type" value="Genomic_DNA"/>
</dbReference>
<evidence type="ECO:0000313" key="2">
    <source>
        <dbReference type="EMBL" id="MTH48883.1"/>
    </source>
</evidence>
<feature type="domain" description="DUF7480" evidence="1">
    <location>
        <begin position="5"/>
        <end position="101"/>
    </location>
</feature>
<keyword evidence="3" id="KW-1185">Reference proteome</keyword>
<comment type="caution">
    <text evidence="2">The sequence shown here is derived from an EMBL/GenBank/DDBJ whole genome shotgun (WGS) entry which is preliminary data.</text>
</comment>
<dbReference type="InterPro" id="IPR054657">
    <property type="entry name" value="T6SS_periplasmic_put"/>
</dbReference>
<organism evidence="2 3">
    <name type="scientific">Intestinirhabdus alba</name>
    <dbReference type="NCBI Taxonomy" id="2899544"/>
    <lineage>
        <taxon>Bacteria</taxon>
        <taxon>Pseudomonadati</taxon>
        <taxon>Pseudomonadota</taxon>
        <taxon>Gammaproteobacteria</taxon>
        <taxon>Enterobacterales</taxon>
        <taxon>Enterobacteriaceae</taxon>
        <taxon>Intestinirhabdus</taxon>
    </lineage>
</organism>
<evidence type="ECO:0000313" key="3">
    <source>
        <dbReference type="Proteomes" id="UP000477739"/>
    </source>
</evidence>
<evidence type="ECO:0000259" key="1">
    <source>
        <dbReference type="Pfam" id="PF24295"/>
    </source>
</evidence>
<protein>
    <recommendedName>
        <fullName evidence="1">DUF7480 domain-containing protein</fullName>
    </recommendedName>
</protein>
<dbReference type="NCBIfam" id="NF045617">
    <property type="entry name" value="mostly_LP"/>
    <property type="match status" value="1"/>
</dbReference>
<reference evidence="2 3" key="1">
    <citation type="submission" date="2019-11" db="EMBL/GenBank/DDBJ databases">
        <title>Escherichia alba sp. nov. isolated from the gut of plastic-eating superworms Zophobas atratus.</title>
        <authorList>
            <person name="Yang Y."/>
        </authorList>
    </citation>
    <scope>NUCLEOTIDE SEQUENCE [LARGE SCALE GENOMIC DNA]</scope>
    <source>
        <strain evidence="3">BIT-B35</strain>
    </source>
</reference>
<accession>A0A6L6IVX3</accession>
<dbReference type="Proteomes" id="UP000477739">
    <property type="component" value="Unassembled WGS sequence"/>
</dbReference>
<gene>
    <name evidence="2" type="ORF">GJV78_22180</name>
</gene>
<dbReference type="InterPro" id="IPR055903">
    <property type="entry name" value="DUF7480"/>
</dbReference>
<dbReference type="OrthoDB" id="6565577at2"/>
<sequence>MRPDETAYVSKKGEKICFTIPEAEDYQPVYIAINPRGRPPGEQTFTQYPPLRVDNGWLCIPPSFYPFPDSSSVPFIVETILHSSATNKPARTFVAGVGLSNGRVYAVPLTNKEITR</sequence>
<dbReference type="AlphaFoldDB" id="A0A6L6IVX3"/>
<proteinExistence type="predicted"/>